<dbReference type="Pfam" id="PF00237">
    <property type="entry name" value="Ribosomal_L22"/>
    <property type="match status" value="1"/>
</dbReference>
<keyword evidence="3 7" id="KW-0694">RNA-binding</keyword>
<accession>A0A517R0U4</accession>
<dbReference type="InterPro" id="IPR005727">
    <property type="entry name" value="Ribosomal_uL22_bac/chlpt-type"/>
</dbReference>
<evidence type="ECO:0000256" key="7">
    <source>
        <dbReference type="HAMAP-Rule" id="MF_01331"/>
    </source>
</evidence>
<comment type="function">
    <text evidence="7 10">This protein binds specifically to 23S rRNA; its binding is stimulated by other ribosomal proteins, e.g., L4, L17, and L20. It is important during the early stages of 50S assembly. It makes multiple contacts with different domains of the 23S rRNA in the assembled 50S subunit and ribosome.</text>
</comment>
<dbReference type="GO" id="GO:0003735">
    <property type="term" value="F:structural constituent of ribosome"/>
    <property type="evidence" value="ECO:0007669"/>
    <property type="project" value="InterPro"/>
</dbReference>
<proteinExistence type="inferred from homology"/>
<dbReference type="InterPro" id="IPR036394">
    <property type="entry name" value="Ribosomal_uL22_sf"/>
</dbReference>
<sequence>MANVKACHKYARISARKVRPFADLIRGMEAGEAMDALKYVHNRGARFLREVLKSAIANADDRDIRNPEALEVVEARVDGGPAYKRLRPAARGAARFIKKRSAHIHVALETPDV</sequence>
<dbReference type="GO" id="GO:0006412">
    <property type="term" value="P:translation"/>
    <property type="evidence" value="ECO:0007669"/>
    <property type="project" value="UniProtKB-UniRule"/>
</dbReference>
<dbReference type="PANTHER" id="PTHR13501">
    <property type="entry name" value="CHLOROPLAST 50S RIBOSOMAL PROTEIN L22-RELATED"/>
    <property type="match status" value="1"/>
</dbReference>
<comment type="subunit">
    <text evidence="7 9">Part of the 50S ribosomal subunit.</text>
</comment>
<protein>
    <recommendedName>
        <fullName evidence="6 7">Large ribosomal subunit protein uL22</fullName>
    </recommendedName>
</protein>
<evidence type="ECO:0000313" key="11">
    <source>
        <dbReference type="EMBL" id="QDT37519.1"/>
    </source>
</evidence>
<evidence type="ECO:0000313" key="12">
    <source>
        <dbReference type="Proteomes" id="UP000317318"/>
    </source>
</evidence>
<dbReference type="RefSeq" id="WP_145363628.1">
    <property type="nucleotide sequence ID" value="NZ_CP036268.1"/>
</dbReference>
<evidence type="ECO:0000256" key="1">
    <source>
        <dbReference type="ARBA" id="ARBA00009451"/>
    </source>
</evidence>
<gene>
    <name evidence="7 11" type="primary">rplV</name>
    <name evidence="11" type="ORF">Pan189_18990</name>
</gene>
<dbReference type="SUPFAM" id="SSF54843">
    <property type="entry name" value="Ribosomal protein L22"/>
    <property type="match status" value="1"/>
</dbReference>
<dbReference type="CDD" id="cd00336">
    <property type="entry name" value="Ribosomal_L22"/>
    <property type="match status" value="1"/>
</dbReference>
<dbReference type="KEGG" id="svp:Pan189_18990"/>
<dbReference type="EMBL" id="CP036268">
    <property type="protein sequence ID" value="QDT37519.1"/>
    <property type="molecule type" value="Genomic_DNA"/>
</dbReference>
<evidence type="ECO:0000256" key="8">
    <source>
        <dbReference type="RuleBase" id="RU004005"/>
    </source>
</evidence>
<keyword evidence="2 7" id="KW-0699">rRNA-binding</keyword>
<dbReference type="Gene3D" id="3.90.470.10">
    <property type="entry name" value="Ribosomal protein L22/L17"/>
    <property type="match status" value="1"/>
</dbReference>
<dbReference type="OrthoDB" id="9805969at2"/>
<keyword evidence="4 7" id="KW-0689">Ribosomal protein</keyword>
<evidence type="ECO:0000256" key="6">
    <source>
        <dbReference type="ARBA" id="ARBA00035207"/>
    </source>
</evidence>
<evidence type="ECO:0000256" key="2">
    <source>
        <dbReference type="ARBA" id="ARBA00022730"/>
    </source>
</evidence>
<evidence type="ECO:0000256" key="10">
    <source>
        <dbReference type="RuleBase" id="RU004008"/>
    </source>
</evidence>
<name>A0A517R0U4_9PLAN</name>
<organism evidence="11 12">
    <name type="scientific">Stratiformator vulcanicus</name>
    <dbReference type="NCBI Taxonomy" id="2527980"/>
    <lineage>
        <taxon>Bacteria</taxon>
        <taxon>Pseudomonadati</taxon>
        <taxon>Planctomycetota</taxon>
        <taxon>Planctomycetia</taxon>
        <taxon>Planctomycetales</taxon>
        <taxon>Planctomycetaceae</taxon>
        <taxon>Stratiformator</taxon>
    </lineage>
</organism>
<dbReference type="PANTHER" id="PTHR13501:SF8">
    <property type="entry name" value="LARGE RIBOSOMAL SUBUNIT PROTEIN UL22M"/>
    <property type="match status" value="1"/>
</dbReference>
<evidence type="ECO:0000256" key="9">
    <source>
        <dbReference type="RuleBase" id="RU004006"/>
    </source>
</evidence>
<dbReference type="InterPro" id="IPR047867">
    <property type="entry name" value="Ribosomal_uL22_bac/org-type"/>
</dbReference>
<dbReference type="NCBIfam" id="TIGR01044">
    <property type="entry name" value="rplV_bact"/>
    <property type="match status" value="1"/>
</dbReference>
<evidence type="ECO:0000256" key="3">
    <source>
        <dbReference type="ARBA" id="ARBA00022884"/>
    </source>
</evidence>
<comment type="similarity">
    <text evidence="1 7 8">Belongs to the universal ribosomal protein uL22 family.</text>
</comment>
<dbReference type="AlphaFoldDB" id="A0A517R0U4"/>
<dbReference type="GO" id="GO:0019843">
    <property type="term" value="F:rRNA binding"/>
    <property type="evidence" value="ECO:0007669"/>
    <property type="project" value="UniProtKB-UniRule"/>
</dbReference>
<reference evidence="11 12" key="1">
    <citation type="submission" date="2019-02" db="EMBL/GenBank/DDBJ databases">
        <title>Deep-cultivation of Planctomycetes and their phenomic and genomic characterization uncovers novel biology.</title>
        <authorList>
            <person name="Wiegand S."/>
            <person name="Jogler M."/>
            <person name="Boedeker C."/>
            <person name="Pinto D."/>
            <person name="Vollmers J."/>
            <person name="Rivas-Marin E."/>
            <person name="Kohn T."/>
            <person name="Peeters S.H."/>
            <person name="Heuer A."/>
            <person name="Rast P."/>
            <person name="Oberbeckmann S."/>
            <person name="Bunk B."/>
            <person name="Jeske O."/>
            <person name="Meyerdierks A."/>
            <person name="Storesund J.E."/>
            <person name="Kallscheuer N."/>
            <person name="Luecker S."/>
            <person name="Lage O.M."/>
            <person name="Pohl T."/>
            <person name="Merkel B.J."/>
            <person name="Hornburger P."/>
            <person name="Mueller R.-W."/>
            <person name="Bruemmer F."/>
            <person name="Labrenz M."/>
            <person name="Spormann A.M."/>
            <person name="Op den Camp H."/>
            <person name="Overmann J."/>
            <person name="Amann R."/>
            <person name="Jetten M.S.M."/>
            <person name="Mascher T."/>
            <person name="Medema M.H."/>
            <person name="Devos D.P."/>
            <person name="Kaster A.-K."/>
            <person name="Ovreas L."/>
            <person name="Rohde M."/>
            <person name="Galperin M.Y."/>
            <person name="Jogler C."/>
        </authorList>
    </citation>
    <scope>NUCLEOTIDE SEQUENCE [LARGE SCALE GENOMIC DNA]</scope>
    <source>
        <strain evidence="11 12">Pan189</strain>
    </source>
</reference>
<dbReference type="GO" id="GO:0022625">
    <property type="term" value="C:cytosolic large ribosomal subunit"/>
    <property type="evidence" value="ECO:0007669"/>
    <property type="project" value="TreeGrafter"/>
</dbReference>
<evidence type="ECO:0000256" key="5">
    <source>
        <dbReference type="ARBA" id="ARBA00023274"/>
    </source>
</evidence>
<evidence type="ECO:0000256" key="4">
    <source>
        <dbReference type="ARBA" id="ARBA00022980"/>
    </source>
</evidence>
<dbReference type="InterPro" id="IPR001063">
    <property type="entry name" value="Ribosomal_uL22"/>
</dbReference>
<dbReference type="Proteomes" id="UP000317318">
    <property type="component" value="Chromosome"/>
</dbReference>
<comment type="function">
    <text evidence="7">The globular domain of the protein is located near the polypeptide exit tunnel on the outside of the subunit, while an extended beta-hairpin is found that lines the wall of the exit tunnel in the center of the 70S ribosome.</text>
</comment>
<keyword evidence="5 7" id="KW-0687">Ribonucleoprotein</keyword>
<dbReference type="HAMAP" id="MF_01331_B">
    <property type="entry name" value="Ribosomal_uL22_B"/>
    <property type="match status" value="1"/>
</dbReference>
<keyword evidence="12" id="KW-1185">Reference proteome</keyword>